<protein>
    <submittedName>
        <fullName evidence="2">NACHT domain-containing protein</fullName>
    </submittedName>
</protein>
<dbReference type="InterPro" id="IPR027417">
    <property type="entry name" value="P-loop_NTPase"/>
</dbReference>
<dbReference type="PROSITE" id="PS50837">
    <property type="entry name" value="NACHT"/>
    <property type="match status" value="1"/>
</dbReference>
<keyword evidence="3" id="KW-1185">Reference proteome</keyword>
<proteinExistence type="predicted"/>
<comment type="caution">
    <text evidence="2">The sequence shown here is derived from an EMBL/GenBank/DDBJ whole genome shotgun (WGS) entry which is preliminary data.</text>
</comment>
<dbReference type="Pfam" id="PF05729">
    <property type="entry name" value="NACHT"/>
    <property type="match status" value="1"/>
</dbReference>
<dbReference type="EMBL" id="WAAU01000012">
    <property type="protein sequence ID" value="KAB1158564.1"/>
    <property type="molecule type" value="Genomic_DNA"/>
</dbReference>
<dbReference type="OrthoDB" id="1488560at2"/>
<organism evidence="2 3">
    <name type="scientific">Tenacibaculum aiptasiae</name>
    <dbReference type="NCBI Taxonomy" id="426481"/>
    <lineage>
        <taxon>Bacteria</taxon>
        <taxon>Pseudomonadati</taxon>
        <taxon>Bacteroidota</taxon>
        <taxon>Flavobacteriia</taxon>
        <taxon>Flavobacteriales</taxon>
        <taxon>Flavobacteriaceae</taxon>
        <taxon>Tenacibaculum</taxon>
    </lineage>
</organism>
<accession>A0A7J5ALU9</accession>
<sequence>MIDYTLNKIIERVFSNYLDSSSKRALEQDIKIHLVNSYERFRLTKNLLFRNEPIDFYSNYLPLTLKGDNNFIRIKNPIEIIDNFHKTVILGKAGSGKTTLLKYILLKSIDNSNIIPIYLELRNFVSEKNNFEKFVCDILSENYSNEIKKLFNSGKFLFLFDGFDEINYTQGRDTIEQIQKFITKYSKNKFIITSRPGTNVESLDQFRIYEIAPLNVNDVSLYIERLELSNHKKEIFYNSIRQDSNFEQYLSTPLFLSIYINYIVSQNELNIPKNKSIFFRNIIDTLFSKHDSISKLGYVRNKLSGLNKDELEYVSILLAFRALITSKHMFTKDNLITELELIKRNQKIEFENEKLIYDLTITVNILVLSTDYYSFPHILLLEYLASLFISRLPNNTKQSFYGKILKNNQIQLSPSLLNFLYELDKQAFLKGFLIPVMEDYNFSYSNGHLEMIVDEFIKFNFKTNNKSISRNSLLNEFYRMVKMEDDNELGELFSM</sequence>
<dbReference type="RefSeq" id="WP_150899533.1">
    <property type="nucleotide sequence ID" value="NZ_WAAU01000012.1"/>
</dbReference>
<dbReference type="Proteomes" id="UP000467305">
    <property type="component" value="Unassembled WGS sequence"/>
</dbReference>
<evidence type="ECO:0000313" key="2">
    <source>
        <dbReference type="EMBL" id="KAB1158564.1"/>
    </source>
</evidence>
<reference evidence="2 3" key="1">
    <citation type="submission" date="2019-09" db="EMBL/GenBank/DDBJ databases">
        <authorList>
            <person name="Cao W.R."/>
        </authorList>
    </citation>
    <scope>NUCLEOTIDE SEQUENCE [LARGE SCALE GENOMIC DNA]</scope>
    <source>
        <strain evidence="3">a4</strain>
    </source>
</reference>
<dbReference type="InterPro" id="IPR007111">
    <property type="entry name" value="NACHT_NTPase"/>
</dbReference>
<dbReference type="PANTHER" id="PTHR46312:SF2">
    <property type="entry name" value="NUCLEOTIDE-BINDING OLIGOMERIZATION DOMAIN-CONTAINING PROTEIN 2-LIKE"/>
    <property type="match status" value="1"/>
</dbReference>
<dbReference type="SUPFAM" id="SSF52540">
    <property type="entry name" value="P-loop containing nucleoside triphosphate hydrolases"/>
    <property type="match status" value="1"/>
</dbReference>
<gene>
    <name evidence="2" type="ORF">F7018_08060</name>
</gene>
<feature type="domain" description="NACHT" evidence="1">
    <location>
        <begin position="85"/>
        <end position="197"/>
    </location>
</feature>
<name>A0A7J5ALU9_9FLAO</name>
<evidence type="ECO:0000259" key="1">
    <source>
        <dbReference type="PROSITE" id="PS50837"/>
    </source>
</evidence>
<dbReference type="PANTHER" id="PTHR46312">
    <property type="entry name" value="NACHT DOMAIN-CONTAINING PROTEIN"/>
    <property type="match status" value="1"/>
</dbReference>
<evidence type="ECO:0000313" key="3">
    <source>
        <dbReference type="Proteomes" id="UP000467305"/>
    </source>
</evidence>
<dbReference type="AlphaFoldDB" id="A0A7J5ALU9"/>
<dbReference type="Gene3D" id="3.40.50.300">
    <property type="entry name" value="P-loop containing nucleotide triphosphate hydrolases"/>
    <property type="match status" value="1"/>
</dbReference>